<dbReference type="InterPro" id="IPR029016">
    <property type="entry name" value="GAF-like_dom_sf"/>
</dbReference>
<evidence type="ECO:0000259" key="3">
    <source>
        <dbReference type="PROSITE" id="PS50883"/>
    </source>
</evidence>
<dbReference type="Gene3D" id="3.30.450.40">
    <property type="match status" value="1"/>
</dbReference>
<dbReference type="InterPro" id="IPR000014">
    <property type="entry name" value="PAS"/>
</dbReference>
<keyword evidence="6" id="KW-1185">Reference proteome</keyword>
<dbReference type="SUPFAM" id="SSF141868">
    <property type="entry name" value="EAL domain-like"/>
    <property type="match status" value="1"/>
</dbReference>
<dbReference type="NCBIfam" id="TIGR00229">
    <property type="entry name" value="sensory_box"/>
    <property type="match status" value="1"/>
</dbReference>
<dbReference type="InterPro" id="IPR001633">
    <property type="entry name" value="EAL_dom"/>
</dbReference>
<proteinExistence type="predicted"/>
<dbReference type="PANTHER" id="PTHR33121:SF71">
    <property type="entry name" value="OXYGEN SENSOR PROTEIN DOSP"/>
    <property type="match status" value="1"/>
</dbReference>
<sequence length="729" mass="83375">MLLPNKMPLSKEQLLSFVCNIIDQSNSCIAIIDQQDSNLPILYYNESFSELTGYINNELIGKNLRSLRGIKTDPEIESEIDLNIKSQLPVEINIIHYHKDGSPFWNYLYSLPIKDETNEVQFTLICCKNITDQMLDKMLSKLEREVYAELDKGGDTEVILQLIAQKIEMYYIRSVYCAIRVLDSTGELKVVATGSLPSTLIESINAYIIEPTAGFNEKAVYIDNVSHKQIELNNNIYNDISSLEVISCWTKPIVNQHHHILGSITIYLKDQASLKQSDLEFLNKLSPIITLSLKYAEQKQELERLAFYDMNTGIPNQNYFYTNLTEWIEGDFTGIILIIQPGEYSGIVDLYGRKTGDELLIQIANRLKNHQKVECNEDIIYGRFSNSSIITAKKIYDDKIDLYVSRLRQELTTSPYVLADREMFISLNIGIAHFGNGVLMEESIRQADIALTSSRKKFGTVITFFEEETNKLMQQEMDTLNQLIHGLKNNEFSAFLQPKVNLKTAEIEGFEALARWHSPVLGSVSPATFIPIAEYSGKIREIDNAILKQVLKWQQARKEKGLKLVPVSVNISPVHFYHDTFVDDFISLVHQYHISPEYIKVEVTENFELVDFEKAKNILMRLKEYGYESSIDDFGVGFSSLSYLQQLPFSEIKIDQSFISNMNNDEMFAVVQTIIQLASRLKMHAVAEGIETVDQYNLLKNIGCNTGQGYYFHKPMPINEAEKLLNNIK</sequence>
<dbReference type="SMART" id="SM00086">
    <property type="entry name" value="PAC"/>
    <property type="match status" value="1"/>
</dbReference>
<name>A0A0A3JX20_9BACL</name>
<comment type="caution">
    <text evidence="5">The sequence shown here is derived from an EMBL/GenBank/DDBJ whole genome shotgun (WGS) entry which is preliminary data.</text>
</comment>
<dbReference type="InterPro" id="IPR035919">
    <property type="entry name" value="EAL_sf"/>
</dbReference>
<dbReference type="SMART" id="SM00052">
    <property type="entry name" value="EAL"/>
    <property type="match status" value="1"/>
</dbReference>
<evidence type="ECO:0000259" key="2">
    <source>
        <dbReference type="PROSITE" id="PS50113"/>
    </source>
</evidence>
<dbReference type="InterPro" id="IPR000160">
    <property type="entry name" value="GGDEF_dom"/>
</dbReference>
<dbReference type="Gene3D" id="3.30.70.270">
    <property type="match status" value="1"/>
</dbReference>
<dbReference type="Pfam" id="PF00563">
    <property type="entry name" value="EAL"/>
    <property type="match status" value="1"/>
</dbReference>
<dbReference type="GO" id="GO:0071111">
    <property type="term" value="F:cyclic-guanylate-specific phosphodiesterase activity"/>
    <property type="evidence" value="ECO:0007669"/>
    <property type="project" value="InterPro"/>
</dbReference>
<dbReference type="SUPFAM" id="SSF55781">
    <property type="entry name" value="GAF domain-like"/>
    <property type="match status" value="1"/>
</dbReference>
<evidence type="ECO:0000313" key="6">
    <source>
        <dbReference type="Proteomes" id="UP000030595"/>
    </source>
</evidence>
<dbReference type="CDD" id="cd00130">
    <property type="entry name" value="PAS"/>
    <property type="match status" value="1"/>
</dbReference>
<feature type="domain" description="GGDEF" evidence="4">
    <location>
        <begin position="332"/>
        <end position="467"/>
    </location>
</feature>
<accession>A0A0A3JX20</accession>
<dbReference type="PROSITE" id="PS50112">
    <property type="entry name" value="PAS"/>
    <property type="match status" value="1"/>
</dbReference>
<dbReference type="InterPro" id="IPR029787">
    <property type="entry name" value="Nucleotide_cyclase"/>
</dbReference>
<dbReference type="PROSITE" id="PS50887">
    <property type="entry name" value="GGDEF"/>
    <property type="match status" value="1"/>
</dbReference>
<dbReference type="OrthoDB" id="9759607at2"/>
<dbReference type="SUPFAM" id="SSF55073">
    <property type="entry name" value="Nucleotide cyclase"/>
    <property type="match status" value="1"/>
</dbReference>
<dbReference type="Gene3D" id="3.20.20.450">
    <property type="entry name" value="EAL domain"/>
    <property type="match status" value="1"/>
</dbReference>
<dbReference type="RefSeq" id="WP_036173629.1">
    <property type="nucleotide sequence ID" value="NZ_AVCZ01000006.1"/>
</dbReference>
<dbReference type="Gene3D" id="3.30.450.20">
    <property type="entry name" value="PAS domain"/>
    <property type="match status" value="1"/>
</dbReference>
<dbReference type="InterPro" id="IPR000700">
    <property type="entry name" value="PAS-assoc_C"/>
</dbReference>
<dbReference type="InterPro" id="IPR001610">
    <property type="entry name" value="PAC"/>
</dbReference>
<evidence type="ECO:0008006" key="7">
    <source>
        <dbReference type="Google" id="ProtNLM"/>
    </source>
</evidence>
<dbReference type="SMART" id="SM00267">
    <property type="entry name" value="GGDEF"/>
    <property type="match status" value="1"/>
</dbReference>
<dbReference type="CDD" id="cd01948">
    <property type="entry name" value="EAL"/>
    <property type="match status" value="1"/>
</dbReference>
<feature type="domain" description="PAC" evidence="2">
    <location>
        <begin position="88"/>
        <end position="142"/>
    </location>
</feature>
<feature type="domain" description="PAS" evidence="1">
    <location>
        <begin position="21"/>
        <end position="87"/>
    </location>
</feature>
<dbReference type="InterPro" id="IPR050706">
    <property type="entry name" value="Cyclic-di-GMP_PDE-like"/>
</dbReference>
<dbReference type="InterPro" id="IPR043128">
    <property type="entry name" value="Rev_trsase/Diguanyl_cyclase"/>
</dbReference>
<dbReference type="AlphaFoldDB" id="A0A0A3JX20"/>
<feature type="domain" description="EAL" evidence="3">
    <location>
        <begin position="476"/>
        <end position="729"/>
    </location>
</feature>
<dbReference type="InterPro" id="IPR035965">
    <property type="entry name" value="PAS-like_dom_sf"/>
</dbReference>
<evidence type="ECO:0000259" key="4">
    <source>
        <dbReference type="PROSITE" id="PS50887"/>
    </source>
</evidence>
<dbReference type="SUPFAM" id="SSF55785">
    <property type="entry name" value="PYP-like sensor domain (PAS domain)"/>
    <property type="match status" value="1"/>
</dbReference>
<dbReference type="PROSITE" id="PS50113">
    <property type="entry name" value="PAC"/>
    <property type="match status" value="1"/>
</dbReference>
<dbReference type="eggNOG" id="COG2200">
    <property type="taxonomic scope" value="Bacteria"/>
</dbReference>
<protein>
    <recommendedName>
        <fullName evidence="7">Diguanylate cyclase</fullName>
    </recommendedName>
</protein>
<gene>
    <name evidence="5" type="ORF">CD30_05760</name>
</gene>
<dbReference type="Proteomes" id="UP000030595">
    <property type="component" value="Unassembled WGS sequence"/>
</dbReference>
<organism evidence="5 6">
    <name type="scientific">Ureibacillus massiliensis 4400831 = CIP 108448 = CCUG 49529</name>
    <dbReference type="NCBI Taxonomy" id="1211035"/>
    <lineage>
        <taxon>Bacteria</taxon>
        <taxon>Bacillati</taxon>
        <taxon>Bacillota</taxon>
        <taxon>Bacilli</taxon>
        <taxon>Bacillales</taxon>
        <taxon>Caryophanaceae</taxon>
        <taxon>Ureibacillus</taxon>
    </lineage>
</organism>
<dbReference type="PROSITE" id="PS50883">
    <property type="entry name" value="EAL"/>
    <property type="match status" value="1"/>
</dbReference>
<dbReference type="EMBL" id="JPVQ01000006">
    <property type="protein sequence ID" value="KGR91557.1"/>
    <property type="molecule type" value="Genomic_DNA"/>
</dbReference>
<dbReference type="Pfam" id="PF00990">
    <property type="entry name" value="GGDEF"/>
    <property type="match status" value="1"/>
</dbReference>
<reference evidence="5 6" key="1">
    <citation type="submission" date="2014-02" db="EMBL/GenBank/DDBJ databases">
        <title>Draft genome sequence of Lysinibacillus massiliensis CCUG 49529.</title>
        <authorList>
            <person name="Zhang F."/>
            <person name="Wang G."/>
            <person name="Zhang L."/>
        </authorList>
    </citation>
    <scope>NUCLEOTIDE SEQUENCE [LARGE SCALE GENOMIC DNA]</scope>
    <source>
        <strain evidence="5 6">CCUG 49529</strain>
    </source>
</reference>
<evidence type="ECO:0000259" key="1">
    <source>
        <dbReference type="PROSITE" id="PS50112"/>
    </source>
</evidence>
<dbReference type="Pfam" id="PF13426">
    <property type="entry name" value="PAS_9"/>
    <property type="match status" value="1"/>
</dbReference>
<dbReference type="eggNOG" id="COG2203">
    <property type="taxonomic scope" value="Bacteria"/>
</dbReference>
<evidence type="ECO:0000313" key="5">
    <source>
        <dbReference type="EMBL" id="KGR91557.1"/>
    </source>
</evidence>
<dbReference type="PANTHER" id="PTHR33121">
    <property type="entry name" value="CYCLIC DI-GMP PHOSPHODIESTERASE PDEF"/>
    <property type="match status" value="1"/>
</dbReference>